<evidence type="ECO:0000256" key="2">
    <source>
        <dbReference type="SAM" id="MobiDB-lite"/>
    </source>
</evidence>
<feature type="signal peptide" evidence="3">
    <location>
        <begin position="1"/>
        <end position="21"/>
    </location>
</feature>
<dbReference type="GO" id="GO:0004252">
    <property type="term" value="F:serine-type endopeptidase activity"/>
    <property type="evidence" value="ECO:0007669"/>
    <property type="project" value="TreeGrafter"/>
</dbReference>
<dbReference type="GO" id="GO:0004177">
    <property type="term" value="F:aminopeptidase activity"/>
    <property type="evidence" value="ECO:0007669"/>
    <property type="project" value="UniProtKB-KW"/>
</dbReference>
<comment type="caution">
    <text evidence="5">The sequence shown here is derived from an EMBL/GenBank/DDBJ whole genome shotgun (WGS) entry which is preliminary data.</text>
</comment>
<dbReference type="PANTHER" id="PTHR42776">
    <property type="entry name" value="SERINE PEPTIDASE S9 FAMILY MEMBER"/>
    <property type="match status" value="1"/>
</dbReference>
<evidence type="ECO:0000313" key="5">
    <source>
        <dbReference type="EMBL" id="MBB5056991.1"/>
    </source>
</evidence>
<dbReference type="Proteomes" id="UP000540989">
    <property type="component" value="Unassembled WGS sequence"/>
</dbReference>
<dbReference type="SUPFAM" id="SSF82171">
    <property type="entry name" value="DPP6 N-terminal domain-like"/>
    <property type="match status" value="1"/>
</dbReference>
<keyword evidence="1" id="KW-0378">Hydrolase</keyword>
<evidence type="ECO:0000313" key="6">
    <source>
        <dbReference type="Proteomes" id="UP000540989"/>
    </source>
</evidence>
<evidence type="ECO:0000256" key="3">
    <source>
        <dbReference type="SAM" id="SignalP"/>
    </source>
</evidence>
<dbReference type="PANTHER" id="PTHR42776:SF27">
    <property type="entry name" value="DIPEPTIDYL PEPTIDASE FAMILY MEMBER 6"/>
    <property type="match status" value="1"/>
</dbReference>
<gene>
    <name evidence="5" type="ORF">HDF16_001676</name>
</gene>
<keyword evidence="3" id="KW-0732">Signal</keyword>
<dbReference type="Pfam" id="PF00326">
    <property type="entry name" value="Peptidase_S9"/>
    <property type="match status" value="1"/>
</dbReference>
<dbReference type="EMBL" id="JACHIP010000002">
    <property type="protein sequence ID" value="MBB5056991.1"/>
    <property type="molecule type" value="Genomic_DNA"/>
</dbReference>
<dbReference type="Gene3D" id="2.120.10.30">
    <property type="entry name" value="TolB, C-terminal domain"/>
    <property type="match status" value="2"/>
</dbReference>
<dbReference type="Gene3D" id="3.40.50.1820">
    <property type="entry name" value="alpha/beta hydrolase"/>
    <property type="match status" value="1"/>
</dbReference>
<dbReference type="InterPro" id="IPR001375">
    <property type="entry name" value="Peptidase_S9_cat"/>
</dbReference>
<accession>A0A7W7ZBS7</accession>
<keyword evidence="6" id="KW-1185">Reference proteome</keyword>
<name>A0A7W7ZBS7_9BACT</name>
<sequence>MSLTSWSRLAFVPLVPFVMLAGIAAAEEKPATFPTNEQLRHFKAMGDPRLSPDGKQVLIRMVDATADGAKGHLWLVPVDGSAARQLTYSPDADKVGERSGMWMPDGQSILFLAHRGEHTSLFRLPMNGGEAKAFDLKVTPLADESKLPGALPTTTPDATKSTKEEKPETIAIDVAGFRVSPDGKTIALIAADPQTPGEKKQKDAKADAAWVDHETHGSRLYLLDVATSKLTVTGLAIDVRGAEWSSDSSKLIAEREEPNGESELGPAGSGWIVSMSDPAHPSKVDDLPATLGSAAWSVDGGSIVYLAQAKHEAPPGYSDLYTYTLATKSTKNLTDGFDGSIGRMEPLPLKDGSILEIAEKGVVTAPLKVSADGHSTAIASPTATVSSLVTNSAETGFVYLGNSGGSGPRLFYTASLSETPKALATPSLAPEGLKSLAPKRISWKSDGFTIDGLLYLPPQAATGKVPLVVEVHGGPLGAYVDSYSLFVDYLLGKGWAVLETNPRGSTGRGAAFAAANKNDLGGGDYRDIMAGVDSVLKTTPIDPAKLALTGYSYGGEMAGFVETKTERFKAIVSMAPVIDQNSEYGTERGSFYDQWYFGKPWEHEADAWRQSPLSGAAHAKTPFLLIQGESDTTDPLGQSQEMYRALRQMKVPVELVTYPRVDHGPLGGAIYGSPTNEPWHGFDARRRIVNFIARGFGEAEPEK</sequence>
<protein>
    <submittedName>
        <fullName evidence="5">Dipeptidyl aminopeptidase/acylaminoacyl peptidase</fullName>
    </submittedName>
</protein>
<feature type="chain" id="PRO_5030877688" evidence="3">
    <location>
        <begin position="22"/>
        <end position="703"/>
    </location>
</feature>
<evidence type="ECO:0000259" key="4">
    <source>
        <dbReference type="Pfam" id="PF00326"/>
    </source>
</evidence>
<feature type="domain" description="Peptidase S9 prolyl oligopeptidase catalytic" evidence="4">
    <location>
        <begin position="489"/>
        <end position="664"/>
    </location>
</feature>
<feature type="region of interest" description="Disordered" evidence="2">
    <location>
        <begin position="145"/>
        <end position="166"/>
    </location>
</feature>
<dbReference type="InterPro" id="IPR011042">
    <property type="entry name" value="6-blade_b-propeller_TolB-like"/>
</dbReference>
<dbReference type="InterPro" id="IPR029058">
    <property type="entry name" value="AB_hydrolase_fold"/>
</dbReference>
<dbReference type="GO" id="GO:0006508">
    <property type="term" value="P:proteolysis"/>
    <property type="evidence" value="ECO:0007669"/>
    <property type="project" value="InterPro"/>
</dbReference>
<reference evidence="5 6" key="1">
    <citation type="submission" date="2020-08" db="EMBL/GenBank/DDBJ databases">
        <title>Genomic Encyclopedia of Type Strains, Phase IV (KMG-V): Genome sequencing to study the core and pangenomes of soil and plant-associated prokaryotes.</title>
        <authorList>
            <person name="Whitman W."/>
        </authorList>
    </citation>
    <scope>NUCLEOTIDE SEQUENCE [LARGE SCALE GENOMIC DNA]</scope>
    <source>
        <strain evidence="5 6">M8UP14</strain>
    </source>
</reference>
<dbReference type="RefSeq" id="WP_184215418.1">
    <property type="nucleotide sequence ID" value="NZ_JACHIP010000002.1"/>
</dbReference>
<keyword evidence="5" id="KW-0645">Protease</keyword>
<evidence type="ECO:0000256" key="1">
    <source>
        <dbReference type="ARBA" id="ARBA00022801"/>
    </source>
</evidence>
<dbReference type="SUPFAM" id="SSF53474">
    <property type="entry name" value="alpha/beta-Hydrolases"/>
    <property type="match status" value="1"/>
</dbReference>
<keyword evidence="5" id="KW-0031">Aminopeptidase</keyword>
<organism evidence="5 6">
    <name type="scientific">Granulicella aggregans</name>
    <dbReference type="NCBI Taxonomy" id="474949"/>
    <lineage>
        <taxon>Bacteria</taxon>
        <taxon>Pseudomonadati</taxon>
        <taxon>Acidobacteriota</taxon>
        <taxon>Terriglobia</taxon>
        <taxon>Terriglobales</taxon>
        <taxon>Acidobacteriaceae</taxon>
        <taxon>Granulicella</taxon>
    </lineage>
</organism>
<dbReference type="AlphaFoldDB" id="A0A7W7ZBS7"/>
<proteinExistence type="predicted"/>